<gene>
    <name evidence="3" type="ORF">ETAA1_30910</name>
</gene>
<feature type="transmembrane region" description="Helical" evidence="2">
    <location>
        <begin position="74"/>
        <end position="93"/>
    </location>
</feature>
<accession>A0A517XUF9</accession>
<organism evidence="3 4">
    <name type="scientific">Urbifossiella limnaea</name>
    <dbReference type="NCBI Taxonomy" id="2528023"/>
    <lineage>
        <taxon>Bacteria</taxon>
        <taxon>Pseudomonadati</taxon>
        <taxon>Planctomycetota</taxon>
        <taxon>Planctomycetia</taxon>
        <taxon>Gemmatales</taxon>
        <taxon>Gemmataceae</taxon>
        <taxon>Urbifossiella</taxon>
    </lineage>
</organism>
<dbReference type="RefSeq" id="WP_145239838.1">
    <property type="nucleotide sequence ID" value="NZ_CP036273.1"/>
</dbReference>
<name>A0A517XUF9_9BACT</name>
<keyword evidence="4" id="KW-1185">Reference proteome</keyword>
<dbReference type="AlphaFoldDB" id="A0A517XUF9"/>
<keyword evidence="2" id="KW-0812">Transmembrane</keyword>
<dbReference type="KEGG" id="uli:ETAA1_30910"/>
<feature type="transmembrane region" description="Helical" evidence="2">
    <location>
        <begin position="105"/>
        <end position="128"/>
    </location>
</feature>
<keyword evidence="2" id="KW-0472">Membrane</keyword>
<sequence length="161" mass="15758">MRGLAPLLVGAFTGAVLWAVTGFFVTSAADLSGYCCAQVTRGLLVPGAAVGGLLFLVAALVCPPGRAEASSLALGMMGGAVLGLMVGIIADILMGMASTGILPSYTLALAGTSAVTGAGAAWFGGWLTTERSRQRSPRVADGVEGSADPGAAADRGVGGDS</sequence>
<evidence type="ECO:0000256" key="2">
    <source>
        <dbReference type="SAM" id="Phobius"/>
    </source>
</evidence>
<feature type="transmembrane region" description="Helical" evidence="2">
    <location>
        <begin position="43"/>
        <end position="62"/>
    </location>
</feature>
<evidence type="ECO:0000256" key="1">
    <source>
        <dbReference type="SAM" id="MobiDB-lite"/>
    </source>
</evidence>
<reference evidence="3 4" key="1">
    <citation type="submission" date="2019-02" db="EMBL/GenBank/DDBJ databases">
        <title>Deep-cultivation of Planctomycetes and their phenomic and genomic characterization uncovers novel biology.</title>
        <authorList>
            <person name="Wiegand S."/>
            <person name="Jogler M."/>
            <person name="Boedeker C."/>
            <person name="Pinto D."/>
            <person name="Vollmers J."/>
            <person name="Rivas-Marin E."/>
            <person name="Kohn T."/>
            <person name="Peeters S.H."/>
            <person name="Heuer A."/>
            <person name="Rast P."/>
            <person name="Oberbeckmann S."/>
            <person name="Bunk B."/>
            <person name="Jeske O."/>
            <person name="Meyerdierks A."/>
            <person name="Storesund J.E."/>
            <person name="Kallscheuer N."/>
            <person name="Luecker S."/>
            <person name="Lage O.M."/>
            <person name="Pohl T."/>
            <person name="Merkel B.J."/>
            <person name="Hornburger P."/>
            <person name="Mueller R.-W."/>
            <person name="Bruemmer F."/>
            <person name="Labrenz M."/>
            <person name="Spormann A.M."/>
            <person name="Op den Camp H."/>
            <person name="Overmann J."/>
            <person name="Amann R."/>
            <person name="Jetten M.S.M."/>
            <person name="Mascher T."/>
            <person name="Medema M.H."/>
            <person name="Devos D.P."/>
            <person name="Kaster A.-K."/>
            <person name="Ovreas L."/>
            <person name="Rohde M."/>
            <person name="Galperin M.Y."/>
            <person name="Jogler C."/>
        </authorList>
    </citation>
    <scope>NUCLEOTIDE SEQUENCE [LARGE SCALE GENOMIC DNA]</scope>
    <source>
        <strain evidence="3 4">ETA_A1</strain>
    </source>
</reference>
<proteinExistence type="predicted"/>
<keyword evidence="2" id="KW-1133">Transmembrane helix</keyword>
<evidence type="ECO:0000313" key="4">
    <source>
        <dbReference type="Proteomes" id="UP000319576"/>
    </source>
</evidence>
<evidence type="ECO:0000313" key="3">
    <source>
        <dbReference type="EMBL" id="QDU21126.1"/>
    </source>
</evidence>
<feature type="region of interest" description="Disordered" evidence="1">
    <location>
        <begin position="133"/>
        <end position="161"/>
    </location>
</feature>
<protein>
    <submittedName>
        <fullName evidence="3">Uncharacterized protein</fullName>
    </submittedName>
</protein>
<dbReference type="EMBL" id="CP036273">
    <property type="protein sequence ID" value="QDU21126.1"/>
    <property type="molecule type" value="Genomic_DNA"/>
</dbReference>
<dbReference type="Proteomes" id="UP000319576">
    <property type="component" value="Chromosome"/>
</dbReference>